<dbReference type="InterPro" id="IPR015943">
    <property type="entry name" value="WD40/YVTN_repeat-like_dom_sf"/>
</dbReference>
<dbReference type="InterPro" id="IPR031815">
    <property type="entry name" value="DUF5074"/>
</dbReference>
<dbReference type="EMBL" id="JBHUIV010000025">
    <property type="protein sequence ID" value="MFD2203628.1"/>
    <property type="molecule type" value="Genomic_DNA"/>
</dbReference>
<organism evidence="1 2">
    <name type="scientific">Shivajiella indica</name>
    <dbReference type="NCBI Taxonomy" id="872115"/>
    <lineage>
        <taxon>Bacteria</taxon>
        <taxon>Pseudomonadati</taxon>
        <taxon>Bacteroidota</taxon>
        <taxon>Cytophagia</taxon>
        <taxon>Cytophagales</taxon>
        <taxon>Cyclobacteriaceae</taxon>
        <taxon>Shivajiella</taxon>
    </lineage>
</organism>
<sequence length="350" mass="38345">MKNIKTIVLGIFFLFGLFSCLDESDQISRAKFEGGVFIMNEGAFGSNDGEVYYYSPNSGEIKSNIFEATNGRPFAGLIQDLVLSEEKLYLVANTGKVEIVDPIDFSSIGTVIDGLDITRSLVTANQKIFISDWGPYDDNFNSPNSYIAVVNNLNGGIISKKIQVSSRPEKMFVSDNKIFVGTTSGKKLEVISLDAESVIFSKDVEGVPDGFFELGGNLYLYAYDEANVYFHLLDRISGNIENTYTLPLKNATSKFILTEGGEMLIITSTGWPDYKDAIARVSLSNRQVITESLYTGSGFYGIGYHPELKEIYVGDNNGFQGNGTVIVLDQNGQQLKTIAVGRGPSGFLVK</sequence>
<evidence type="ECO:0000313" key="1">
    <source>
        <dbReference type="EMBL" id="MFD2203628.1"/>
    </source>
</evidence>
<proteinExistence type="predicted"/>
<dbReference type="Gene3D" id="2.130.10.10">
    <property type="entry name" value="YVTN repeat-like/Quinoprotein amine dehydrogenase"/>
    <property type="match status" value="1"/>
</dbReference>
<gene>
    <name evidence="1" type="ORF">ACFSKV_18755</name>
</gene>
<comment type="caution">
    <text evidence="1">The sequence shown here is derived from an EMBL/GenBank/DDBJ whole genome shotgun (WGS) entry which is preliminary data.</text>
</comment>
<dbReference type="Proteomes" id="UP001597414">
    <property type="component" value="Unassembled WGS sequence"/>
</dbReference>
<evidence type="ECO:0000313" key="2">
    <source>
        <dbReference type="Proteomes" id="UP001597414"/>
    </source>
</evidence>
<accession>A0ABW5BFK0</accession>
<dbReference type="Pfam" id="PF16819">
    <property type="entry name" value="DUF5074"/>
    <property type="match status" value="1"/>
</dbReference>
<reference evidence="2" key="1">
    <citation type="journal article" date="2019" name="Int. J. Syst. Evol. Microbiol.">
        <title>The Global Catalogue of Microorganisms (GCM) 10K type strain sequencing project: providing services to taxonomists for standard genome sequencing and annotation.</title>
        <authorList>
            <consortium name="The Broad Institute Genomics Platform"/>
            <consortium name="The Broad Institute Genome Sequencing Center for Infectious Disease"/>
            <person name="Wu L."/>
            <person name="Ma J."/>
        </authorList>
    </citation>
    <scope>NUCLEOTIDE SEQUENCE [LARGE SCALE GENOMIC DNA]</scope>
    <source>
        <strain evidence="2">KCTC 19812</strain>
    </source>
</reference>
<keyword evidence="2" id="KW-1185">Reference proteome</keyword>
<dbReference type="PROSITE" id="PS51257">
    <property type="entry name" value="PROKAR_LIPOPROTEIN"/>
    <property type="match status" value="1"/>
</dbReference>
<dbReference type="InterPro" id="IPR011044">
    <property type="entry name" value="Quino_amine_DH_bsu"/>
</dbReference>
<dbReference type="SUPFAM" id="SSF50969">
    <property type="entry name" value="YVTN repeat-like/Quinoprotein amine dehydrogenase"/>
    <property type="match status" value="1"/>
</dbReference>
<dbReference type="RefSeq" id="WP_380806347.1">
    <property type="nucleotide sequence ID" value="NZ_JBHUIV010000025.1"/>
</dbReference>
<protein>
    <submittedName>
        <fullName evidence="1">DUF5074 domain-containing protein</fullName>
    </submittedName>
</protein>
<name>A0ABW5BFK0_9BACT</name>